<name>A0AAN9VUE9_9ORTH</name>
<protein>
    <submittedName>
        <fullName evidence="2">Uncharacterized protein</fullName>
    </submittedName>
</protein>
<evidence type="ECO:0000313" key="3">
    <source>
        <dbReference type="Proteomes" id="UP001378592"/>
    </source>
</evidence>
<dbReference type="AlphaFoldDB" id="A0AAN9VUE9"/>
<keyword evidence="3" id="KW-1185">Reference proteome</keyword>
<proteinExistence type="predicted"/>
<dbReference type="EMBL" id="JAZDUA010000065">
    <property type="protein sequence ID" value="KAK7870021.1"/>
    <property type="molecule type" value="Genomic_DNA"/>
</dbReference>
<evidence type="ECO:0000256" key="1">
    <source>
        <dbReference type="SAM" id="MobiDB-lite"/>
    </source>
</evidence>
<accession>A0AAN9VUE9</accession>
<sequence length="117" mass="12459">MERRGGRFGRGGARGAVACRAAAVDVAAPGLAAWRGAALLSAAVPYCRPPPAPPPQPLPALSPRAKNAPWHRTNRTRWHAPTRDTGRPRRAHAASPSSTIQCRNNLIQCEQLANDSV</sequence>
<comment type="caution">
    <text evidence="2">The sequence shown here is derived from an EMBL/GenBank/DDBJ whole genome shotgun (WGS) entry which is preliminary data.</text>
</comment>
<gene>
    <name evidence="2" type="ORF">R5R35_011987</name>
</gene>
<feature type="region of interest" description="Disordered" evidence="1">
    <location>
        <begin position="46"/>
        <end position="98"/>
    </location>
</feature>
<dbReference type="Proteomes" id="UP001378592">
    <property type="component" value="Unassembled WGS sequence"/>
</dbReference>
<organism evidence="2 3">
    <name type="scientific">Gryllus longicercus</name>
    <dbReference type="NCBI Taxonomy" id="2509291"/>
    <lineage>
        <taxon>Eukaryota</taxon>
        <taxon>Metazoa</taxon>
        <taxon>Ecdysozoa</taxon>
        <taxon>Arthropoda</taxon>
        <taxon>Hexapoda</taxon>
        <taxon>Insecta</taxon>
        <taxon>Pterygota</taxon>
        <taxon>Neoptera</taxon>
        <taxon>Polyneoptera</taxon>
        <taxon>Orthoptera</taxon>
        <taxon>Ensifera</taxon>
        <taxon>Gryllidea</taxon>
        <taxon>Grylloidea</taxon>
        <taxon>Gryllidae</taxon>
        <taxon>Gryllinae</taxon>
        <taxon>Gryllus</taxon>
    </lineage>
</organism>
<feature type="compositionally biased region" description="Pro residues" evidence="1">
    <location>
        <begin position="47"/>
        <end position="60"/>
    </location>
</feature>
<reference evidence="2 3" key="1">
    <citation type="submission" date="2024-03" db="EMBL/GenBank/DDBJ databases">
        <title>The genome assembly and annotation of the cricket Gryllus longicercus Weissman &amp; Gray.</title>
        <authorList>
            <person name="Szrajer S."/>
            <person name="Gray D."/>
            <person name="Ylla G."/>
        </authorList>
    </citation>
    <scope>NUCLEOTIDE SEQUENCE [LARGE SCALE GENOMIC DNA]</scope>
    <source>
        <strain evidence="2">DAG 2021-001</strain>
        <tissue evidence="2">Whole body minus gut</tissue>
    </source>
</reference>
<evidence type="ECO:0000313" key="2">
    <source>
        <dbReference type="EMBL" id="KAK7870021.1"/>
    </source>
</evidence>